<evidence type="ECO:0000313" key="2">
    <source>
        <dbReference type="Proteomes" id="UP001054945"/>
    </source>
</evidence>
<dbReference type="EMBL" id="BPLR01004754">
    <property type="protein sequence ID" value="GIX97217.1"/>
    <property type="molecule type" value="Genomic_DNA"/>
</dbReference>
<reference evidence="1 2" key="1">
    <citation type="submission" date="2021-06" db="EMBL/GenBank/DDBJ databases">
        <title>Caerostris extrusa draft genome.</title>
        <authorList>
            <person name="Kono N."/>
            <person name="Arakawa K."/>
        </authorList>
    </citation>
    <scope>NUCLEOTIDE SEQUENCE [LARGE SCALE GENOMIC DNA]</scope>
</reference>
<protein>
    <submittedName>
        <fullName evidence="1">Uncharacterized protein</fullName>
    </submittedName>
</protein>
<keyword evidence="2" id="KW-1185">Reference proteome</keyword>
<evidence type="ECO:0000313" key="1">
    <source>
        <dbReference type="EMBL" id="GIX97217.1"/>
    </source>
</evidence>
<gene>
    <name evidence="1" type="ORF">CEXT_211711</name>
</gene>
<organism evidence="1 2">
    <name type="scientific">Caerostris extrusa</name>
    <name type="common">Bark spider</name>
    <name type="synonym">Caerostris bankana</name>
    <dbReference type="NCBI Taxonomy" id="172846"/>
    <lineage>
        <taxon>Eukaryota</taxon>
        <taxon>Metazoa</taxon>
        <taxon>Ecdysozoa</taxon>
        <taxon>Arthropoda</taxon>
        <taxon>Chelicerata</taxon>
        <taxon>Arachnida</taxon>
        <taxon>Araneae</taxon>
        <taxon>Araneomorphae</taxon>
        <taxon>Entelegynae</taxon>
        <taxon>Araneoidea</taxon>
        <taxon>Araneidae</taxon>
        <taxon>Caerostris</taxon>
    </lineage>
</organism>
<dbReference type="AlphaFoldDB" id="A0AAV4PI88"/>
<sequence length="128" mass="14968">MNDSCEDGTSILNLITHLNHPNVTPNKIRESERSVPKPAVDNPTINYRLPSYDPFDNQNVLRNAHHLAWEDWPPIPLLNRRVISMAFIRLVHKVHQNEKFQLNHLFKIGLKPTDHSLVKRTWEAIIRI</sequence>
<accession>A0AAV4PI88</accession>
<proteinExistence type="predicted"/>
<comment type="caution">
    <text evidence="1">The sequence shown here is derived from an EMBL/GenBank/DDBJ whole genome shotgun (WGS) entry which is preliminary data.</text>
</comment>
<dbReference type="Proteomes" id="UP001054945">
    <property type="component" value="Unassembled WGS sequence"/>
</dbReference>
<name>A0AAV4PI88_CAEEX</name>